<proteinExistence type="predicted"/>
<sequence>MSGKWRDQDSARVIYSKGKSVNGRYIHPSNNADAFFVIEK</sequence>
<name>A0ABW0RY28_9BURK</name>
<evidence type="ECO:0000313" key="1">
    <source>
        <dbReference type="EMBL" id="MFC5549768.1"/>
    </source>
</evidence>
<protein>
    <submittedName>
        <fullName evidence="1">BPSL0067 family protein</fullName>
    </submittedName>
</protein>
<organism evidence="1 2">
    <name type="scientific">Massilia aerilata</name>
    <dbReference type="NCBI Taxonomy" id="453817"/>
    <lineage>
        <taxon>Bacteria</taxon>
        <taxon>Pseudomonadati</taxon>
        <taxon>Pseudomonadota</taxon>
        <taxon>Betaproteobacteria</taxon>
        <taxon>Burkholderiales</taxon>
        <taxon>Oxalobacteraceae</taxon>
        <taxon>Telluria group</taxon>
        <taxon>Massilia</taxon>
    </lineage>
</organism>
<reference evidence="2" key="1">
    <citation type="journal article" date="2019" name="Int. J. Syst. Evol. Microbiol.">
        <title>The Global Catalogue of Microorganisms (GCM) 10K type strain sequencing project: providing services to taxonomists for standard genome sequencing and annotation.</title>
        <authorList>
            <consortium name="The Broad Institute Genomics Platform"/>
            <consortium name="The Broad Institute Genome Sequencing Center for Infectious Disease"/>
            <person name="Wu L."/>
            <person name="Ma J."/>
        </authorList>
    </citation>
    <scope>NUCLEOTIDE SEQUENCE [LARGE SCALE GENOMIC DNA]</scope>
    <source>
        <strain evidence="2">CGMCC 4.5798</strain>
    </source>
</reference>
<dbReference type="EMBL" id="JBHSMZ010000010">
    <property type="protein sequence ID" value="MFC5549768.1"/>
    <property type="molecule type" value="Genomic_DNA"/>
</dbReference>
<dbReference type="InterPro" id="IPR047746">
    <property type="entry name" value="Dae2/Tae2-like"/>
</dbReference>
<evidence type="ECO:0000313" key="2">
    <source>
        <dbReference type="Proteomes" id="UP001596086"/>
    </source>
</evidence>
<dbReference type="RefSeq" id="WP_379772142.1">
    <property type="nucleotide sequence ID" value="NZ_JBHSMZ010000010.1"/>
</dbReference>
<gene>
    <name evidence="1" type="ORF">ACFPO9_14725</name>
</gene>
<keyword evidence="2" id="KW-1185">Reference proteome</keyword>
<dbReference type="NCBIfam" id="NF033857">
    <property type="entry name" value="BPSL0067_fam"/>
    <property type="match status" value="1"/>
</dbReference>
<comment type="caution">
    <text evidence="1">The sequence shown here is derived from an EMBL/GenBank/DDBJ whole genome shotgun (WGS) entry which is preliminary data.</text>
</comment>
<accession>A0ABW0RY28</accession>
<dbReference type="Proteomes" id="UP001596086">
    <property type="component" value="Unassembled WGS sequence"/>
</dbReference>